<evidence type="ECO:0000256" key="2">
    <source>
        <dbReference type="SAM" id="Phobius"/>
    </source>
</evidence>
<feature type="transmembrane region" description="Helical" evidence="2">
    <location>
        <begin position="376"/>
        <end position="397"/>
    </location>
</feature>
<feature type="transmembrane region" description="Helical" evidence="2">
    <location>
        <begin position="435"/>
        <end position="454"/>
    </location>
</feature>
<keyword evidence="2" id="KW-0472">Membrane</keyword>
<name>A0ABT1J5F2_9ACTN</name>
<feature type="transmembrane region" description="Helical" evidence="2">
    <location>
        <begin position="466"/>
        <end position="486"/>
    </location>
</feature>
<evidence type="ECO:0000313" key="3">
    <source>
        <dbReference type="EMBL" id="MCP2311966.1"/>
    </source>
</evidence>
<evidence type="ECO:0000256" key="1">
    <source>
        <dbReference type="SAM" id="MobiDB-lite"/>
    </source>
</evidence>
<protein>
    <submittedName>
        <fullName evidence="3">Uncharacterized protein</fullName>
    </submittedName>
</protein>
<dbReference type="EMBL" id="JAMZDX010000004">
    <property type="protein sequence ID" value="MCP2311966.1"/>
    <property type="molecule type" value="Genomic_DNA"/>
</dbReference>
<evidence type="ECO:0000313" key="4">
    <source>
        <dbReference type="Proteomes" id="UP001206483"/>
    </source>
</evidence>
<feature type="transmembrane region" description="Helical" evidence="2">
    <location>
        <begin position="12"/>
        <end position="31"/>
    </location>
</feature>
<gene>
    <name evidence="3" type="ORF">FHR36_005129</name>
</gene>
<feature type="transmembrane region" description="Helical" evidence="2">
    <location>
        <begin position="78"/>
        <end position="106"/>
    </location>
</feature>
<comment type="caution">
    <text evidence="3">The sequence shown here is derived from an EMBL/GenBank/DDBJ whole genome shotgun (WGS) entry which is preliminary data.</text>
</comment>
<keyword evidence="4" id="KW-1185">Reference proteome</keyword>
<organism evidence="3 4">
    <name type="scientific">Kitasatospora paracochleata</name>
    <dbReference type="NCBI Taxonomy" id="58354"/>
    <lineage>
        <taxon>Bacteria</taxon>
        <taxon>Bacillati</taxon>
        <taxon>Actinomycetota</taxon>
        <taxon>Actinomycetes</taxon>
        <taxon>Kitasatosporales</taxon>
        <taxon>Streptomycetaceae</taxon>
        <taxon>Kitasatospora</taxon>
    </lineage>
</organism>
<feature type="transmembrane region" description="Helical" evidence="2">
    <location>
        <begin position="403"/>
        <end position="423"/>
    </location>
</feature>
<keyword evidence="2" id="KW-0812">Transmembrane</keyword>
<accession>A0ABT1J5F2</accession>
<feature type="region of interest" description="Disordered" evidence="1">
    <location>
        <begin position="192"/>
        <end position="215"/>
    </location>
</feature>
<dbReference type="SUPFAM" id="SSF110296">
    <property type="entry name" value="Oligoxyloglucan reducing end-specific cellobiohydrolase"/>
    <property type="match status" value="1"/>
</dbReference>
<sequence length="498" mass="52998">MATTGEWAAVRAVLRWSGQPGTVLAVLVLLFNDGVGKERWPGAVTGKLSDLAWMLVAPPMLALLVTPLLRLRGDGPALFGVAGTAVAFTLAKSGPAGGAIASAIWSSSGVPSRIKGDPADLMALPLLAVAWWLWRRSRRPARWRESLAVVAVPLAVLAMAATSEIPKHYELWSAAGRPVLDVDKDRWTTDDGGTTWTLLEQDPGPRDDSPPPAAGHCSRTLVTRCYRLLDDHSAVEVSEDGGASWQPAFDPFPAWGLSPARPHPAPTSTGTSADPDRPQWDDTLRDYLRPAQVLLVDTDGGEFVLAQYPGWGLAVRGPDGSWSVRRYPKRPAVAAVPRDWGRGLPVAVTVGWAAALAAVGARRVRSAPPDRRRRFAGGLAFSEALLLAWMLAAWLYWRVPGALTLAVVSVLSLWLLLFLGLLWRELGGLSRPSPGPVLLGAVFGAAALAPYLLWAHGTVPSWSAASALAFGGALLGTAAGLALGGIRPRRRAVAERHM</sequence>
<feature type="transmembrane region" description="Helical" evidence="2">
    <location>
        <begin position="118"/>
        <end position="134"/>
    </location>
</feature>
<dbReference type="Proteomes" id="UP001206483">
    <property type="component" value="Unassembled WGS sequence"/>
</dbReference>
<feature type="transmembrane region" description="Helical" evidence="2">
    <location>
        <begin position="51"/>
        <end position="71"/>
    </location>
</feature>
<feature type="region of interest" description="Disordered" evidence="1">
    <location>
        <begin position="255"/>
        <end position="279"/>
    </location>
</feature>
<keyword evidence="2" id="KW-1133">Transmembrane helix</keyword>
<dbReference type="RefSeq" id="WP_253800545.1">
    <property type="nucleotide sequence ID" value="NZ_JAMZDX010000004.1"/>
</dbReference>
<reference evidence="3 4" key="1">
    <citation type="submission" date="2022-06" db="EMBL/GenBank/DDBJ databases">
        <title>Sequencing the genomes of 1000 actinobacteria strains.</title>
        <authorList>
            <person name="Klenk H.-P."/>
        </authorList>
    </citation>
    <scope>NUCLEOTIDE SEQUENCE [LARGE SCALE GENOMIC DNA]</scope>
    <source>
        <strain evidence="3 4">DSM 41656</strain>
    </source>
</reference>
<proteinExistence type="predicted"/>